<organism evidence="3">
    <name type="scientific">mine drainage metagenome</name>
    <dbReference type="NCBI Taxonomy" id="410659"/>
    <lineage>
        <taxon>unclassified sequences</taxon>
        <taxon>metagenomes</taxon>
        <taxon>ecological metagenomes</taxon>
    </lineage>
</organism>
<accession>A0A1J5R671</accession>
<evidence type="ECO:0008006" key="4">
    <source>
        <dbReference type="Google" id="ProtNLM"/>
    </source>
</evidence>
<evidence type="ECO:0000313" key="3">
    <source>
        <dbReference type="EMBL" id="OIQ85219.1"/>
    </source>
</evidence>
<comment type="caution">
    <text evidence="3">The sequence shown here is derived from an EMBL/GenBank/DDBJ whole genome shotgun (WGS) entry which is preliminary data.</text>
</comment>
<keyword evidence="2" id="KW-1133">Transmembrane helix</keyword>
<name>A0A1J5R671_9ZZZZ</name>
<feature type="region of interest" description="Disordered" evidence="1">
    <location>
        <begin position="42"/>
        <end position="68"/>
    </location>
</feature>
<dbReference type="AlphaFoldDB" id="A0A1J5R671"/>
<dbReference type="EMBL" id="MLJW01000560">
    <property type="protein sequence ID" value="OIQ85219.1"/>
    <property type="molecule type" value="Genomic_DNA"/>
</dbReference>
<sequence>MMGWYGGGMAGGAWIFMGLFWIVLIAAIIWLVVRLLPSGNHGSATSAPTVHVPTAPLAPPAPGPRPDSPMEILDRRLALGEIDLETYQAHRAAIIASRGGVQ</sequence>
<proteinExistence type="predicted"/>
<evidence type="ECO:0000256" key="2">
    <source>
        <dbReference type="SAM" id="Phobius"/>
    </source>
</evidence>
<protein>
    <recommendedName>
        <fullName evidence="4">SHOCT domain-containing protein</fullName>
    </recommendedName>
</protein>
<feature type="transmembrane region" description="Helical" evidence="2">
    <location>
        <begin position="12"/>
        <end position="33"/>
    </location>
</feature>
<keyword evidence="2" id="KW-0812">Transmembrane</keyword>
<reference evidence="3" key="1">
    <citation type="submission" date="2016-10" db="EMBL/GenBank/DDBJ databases">
        <title>Sequence of Gallionella enrichment culture.</title>
        <authorList>
            <person name="Poehlein A."/>
            <person name="Muehling M."/>
            <person name="Daniel R."/>
        </authorList>
    </citation>
    <scope>NUCLEOTIDE SEQUENCE</scope>
</reference>
<keyword evidence="2" id="KW-0472">Membrane</keyword>
<feature type="compositionally biased region" description="Pro residues" evidence="1">
    <location>
        <begin position="56"/>
        <end position="67"/>
    </location>
</feature>
<evidence type="ECO:0000256" key="1">
    <source>
        <dbReference type="SAM" id="MobiDB-lite"/>
    </source>
</evidence>
<gene>
    <name evidence="3" type="ORF">GALL_329520</name>
</gene>